<dbReference type="InterPro" id="IPR050832">
    <property type="entry name" value="Bact_Acetyltransf"/>
</dbReference>
<dbReference type="CDD" id="cd04301">
    <property type="entry name" value="NAT_SF"/>
    <property type="match status" value="1"/>
</dbReference>
<dbReference type="SUPFAM" id="SSF55729">
    <property type="entry name" value="Acyl-CoA N-acyltransferases (Nat)"/>
    <property type="match status" value="1"/>
</dbReference>
<evidence type="ECO:0000256" key="1">
    <source>
        <dbReference type="ARBA" id="ARBA00022679"/>
    </source>
</evidence>
<dbReference type="InterPro" id="IPR016181">
    <property type="entry name" value="Acyl_CoA_acyltransferase"/>
</dbReference>
<feature type="domain" description="N-acetyltransferase" evidence="3">
    <location>
        <begin position="26"/>
        <end position="188"/>
    </location>
</feature>
<feature type="non-terminal residue" evidence="4">
    <location>
        <position position="1"/>
    </location>
</feature>
<dbReference type="PROSITE" id="PS51186">
    <property type="entry name" value="GNAT"/>
    <property type="match status" value="1"/>
</dbReference>
<accession>A0A3E2HQ19</accession>
<organism evidence="4 5">
    <name type="scientific">Scytalidium lignicola</name>
    <name type="common">Hyphomycete</name>
    <dbReference type="NCBI Taxonomy" id="5539"/>
    <lineage>
        <taxon>Eukaryota</taxon>
        <taxon>Fungi</taxon>
        <taxon>Dikarya</taxon>
        <taxon>Ascomycota</taxon>
        <taxon>Pezizomycotina</taxon>
        <taxon>Leotiomycetes</taxon>
        <taxon>Leotiomycetes incertae sedis</taxon>
        <taxon>Scytalidium</taxon>
    </lineage>
</organism>
<sequence length="188" mass="21172">MPVLDIDASSCRLEIIDRDWSHPDGEYLRNLQRQELAEIYGQPDGGEPGTPPSADDISEFVVAYICLSNTSAYDACSCSVPIPVACGALRALSKDLDPITGKPYPGDAEIKRMYVHHDYRGKPLYAAKAVLRRLEKKAVERGWKRLVLETGYKQEAAIRFYERESYIEIPTFGSYAGSQLSRCYRKMI</sequence>
<dbReference type="EMBL" id="NCSJ02000008">
    <property type="protein sequence ID" value="RFU35459.1"/>
    <property type="molecule type" value="Genomic_DNA"/>
</dbReference>
<dbReference type="InterPro" id="IPR000182">
    <property type="entry name" value="GNAT_dom"/>
</dbReference>
<evidence type="ECO:0000259" key="3">
    <source>
        <dbReference type="PROSITE" id="PS51186"/>
    </source>
</evidence>
<dbReference type="AlphaFoldDB" id="A0A3E2HQ19"/>
<keyword evidence="1" id="KW-0808">Transferase</keyword>
<dbReference type="STRING" id="5539.A0A3E2HQ19"/>
<name>A0A3E2HQ19_SCYLI</name>
<dbReference type="GO" id="GO:0016747">
    <property type="term" value="F:acyltransferase activity, transferring groups other than amino-acyl groups"/>
    <property type="evidence" value="ECO:0007669"/>
    <property type="project" value="InterPro"/>
</dbReference>
<dbReference type="PANTHER" id="PTHR43877:SF2">
    <property type="entry name" value="AMINOALKYLPHOSPHONATE N-ACETYLTRANSFERASE-RELATED"/>
    <property type="match status" value="1"/>
</dbReference>
<reference evidence="4 5" key="1">
    <citation type="submission" date="2018-05" db="EMBL/GenBank/DDBJ databases">
        <title>Draft genome sequence of Scytalidium lignicola DSM 105466, a ubiquitous saprotrophic fungus.</title>
        <authorList>
            <person name="Buettner E."/>
            <person name="Gebauer A.M."/>
            <person name="Hofrichter M."/>
            <person name="Liers C."/>
            <person name="Kellner H."/>
        </authorList>
    </citation>
    <scope>NUCLEOTIDE SEQUENCE [LARGE SCALE GENOMIC DNA]</scope>
    <source>
        <strain evidence="4 5">DSM 105466</strain>
    </source>
</reference>
<feature type="non-terminal residue" evidence="4">
    <location>
        <position position="188"/>
    </location>
</feature>
<dbReference type="OrthoDB" id="41532at2759"/>
<dbReference type="Proteomes" id="UP000258309">
    <property type="component" value="Unassembled WGS sequence"/>
</dbReference>
<comment type="caution">
    <text evidence="4">The sequence shown here is derived from an EMBL/GenBank/DDBJ whole genome shotgun (WGS) entry which is preliminary data.</text>
</comment>
<dbReference type="PANTHER" id="PTHR43877">
    <property type="entry name" value="AMINOALKYLPHOSPHONATE N-ACETYLTRANSFERASE-RELATED-RELATED"/>
    <property type="match status" value="1"/>
</dbReference>
<gene>
    <name evidence="4" type="ORF">B7463_g843</name>
</gene>
<keyword evidence="2" id="KW-0012">Acyltransferase</keyword>
<evidence type="ECO:0000313" key="5">
    <source>
        <dbReference type="Proteomes" id="UP000258309"/>
    </source>
</evidence>
<protein>
    <recommendedName>
        <fullName evidence="3">N-acetyltransferase domain-containing protein</fullName>
    </recommendedName>
</protein>
<dbReference type="Pfam" id="PF00583">
    <property type="entry name" value="Acetyltransf_1"/>
    <property type="match status" value="1"/>
</dbReference>
<proteinExistence type="predicted"/>
<evidence type="ECO:0000313" key="4">
    <source>
        <dbReference type="EMBL" id="RFU35459.1"/>
    </source>
</evidence>
<dbReference type="OMA" id="TEVVGWD"/>
<dbReference type="Gene3D" id="3.40.630.30">
    <property type="match status" value="1"/>
</dbReference>
<evidence type="ECO:0000256" key="2">
    <source>
        <dbReference type="ARBA" id="ARBA00023315"/>
    </source>
</evidence>
<keyword evidence="5" id="KW-1185">Reference proteome</keyword>